<dbReference type="EMBL" id="WMBE01000001">
    <property type="protein sequence ID" value="MDG0865551.1"/>
    <property type="molecule type" value="Genomic_DNA"/>
</dbReference>
<dbReference type="InterPro" id="IPR012001">
    <property type="entry name" value="Thiamin_PyroP_enz_TPP-bd_dom"/>
</dbReference>
<evidence type="ECO:0008006" key="15">
    <source>
        <dbReference type="Google" id="ProtNLM"/>
    </source>
</evidence>
<comment type="similarity">
    <text evidence="3 6">Belongs to the TPP enzyme family.</text>
</comment>
<reference evidence="13 14" key="1">
    <citation type="submission" date="2019-11" db="EMBL/GenBank/DDBJ databases">
        <authorList>
            <person name="Cho J.-C."/>
        </authorList>
    </citation>
    <scope>NUCLEOTIDE SEQUENCE [LARGE SCALE GENOMIC DNA]</scope>
    <source>
        <strain evidence="12 13">JH1073</strain>
        <strain evidence="11 14">JH702</strain>
    </source>
</reference>
<dbReference type="EMBL" id="CP046147">
    <property type="protein sequence ID" value="WFG39698.1"/>
    <property type="molecule type" value="Genomic_DNA"/>
</dbReference>
<dbReference type="CDD" id="cd07035">
    <property type="entry name" value="TPP_PYR_POX_like"/>
    <property type="match status" value="1"/>
</dbReference>
<evidence type="ECO:0000259" key="10">
    <source>
        <dbReference type="Pfam" id="PF02776"/>
    </source>
</evidence>
<dbReference type="InterPro" id="IPR011766">
    <property type="entry name" value="TPP_enzyme_TPP-bd"/>
</dbReference>
<dbReference type="Proteomes" id="UP001219901">
    <property type="component" value="Chromosome"/>
</dbReference>
<evidence type="ECO:0000256" key="4">
    <source>
        <dbReference type="ARBA" id="ARBA00022723"/>
    </source>
</evidence>
<name>A0AAJ6CSW3_9CHLR</name>
<evidence type="ECO:0000259" key="8">
    <source>
        <dbReference type="Pfam" id="PF00205"/>
    </source>
</evidence>
<dbReference type="GO" id="GO:0005948">
    <property type="term" value="C:acetolactate synthase complex"/>
    <property type="evidence" value="ECO:0007669"/>
    <property type="project" value="TreeGrafter"/>
</dbReference>
<sequence>MEVDGSYLLARTLKEEGVEHLFYLMGGPNYEIINNSEDLGIQAIDFRHEQAASMAAHGYARVTGKPGVTTAASGPGTLNLLTGQYTAWADGAPMITLGGAGPIEDFGRDGFQEVDQVGIFEPISKAVMRPTDPARYPEHISTAFRLATTGRPGPVYVDCNEDVLYGKVEESEAVSPTRSASKPRPAGDPDLIKQAVKMLSEASSPMVFAGGGVWWSQAYDELRVLVERMGIPFYTSPMSRGLIPDDHEMSFPAARSGAFRGADVVLVVGTRMNWMMTFGKRIAAESKLIQIDIHGAELGHNRSVDIGIEGDAKTVLQQMIDEAERSGFESKAKSKWIETLREADLSRRERVAPLENSDQQPIHPLRLCKELRDVMDRDSILAVDGNEILHFGRQSMPTYVPGHRLNSGPSGCMGVGLPYALGAKIAKPEKQVVALHGDGSLGMNIQDFDTAVRHNLPIVVVVSNNEGWTARVEGIRKPGRELGFTRFDKVAEALGGHGELVEDPKDLQLALERAFDAGVPAIVNVRTDPTARALSRFVGSKME</sequence>
<keyword evidence="4" id="KW-0479">Metal-binding</keyword>
<dbReference type="InterPro" id="IPR029061">
    <property type="entry name" value="THDP-binding"/>
</dbReference>
<protein>
    <recommendedName>
        <fullName evidence="15">Thiamine pyrophosphate-binding protein</fullName>
    </recommendedName>
</protein>
<dbReference type="GO" id="GO:0050660">
    <property type="term" value="F:flavin adenine dinucleotide binding"/>
    <property type="evidence" value="ECO:0007669"/>
    <property type="project" value="TreeGrafter"/>
</dbReference>
<evidence type="ECO:0000313" key="12">
    <source>
        <dbReference type="EMBL" id="WFG39698.1"/>
    </source>
</evidence>
<dbReference type="PANTHER" id="PTHR18968:SF166">
    <property type="entry name" value="2-HYDROXYACYL-COA LYASE 2"/>
    <property type="match status" value="1"/>
</dbReference>
<evidence type="ECO:0000256" key="6">
    <source>
        <dbReference type="RuleBase" id="RU362132"/>
    </source>
</evidence>
<gene>
    <name evidence="11" type="ORF">GKO46_00490</name>
    <name evidence="12" type="ORF">GKO48_08730</name>
</gene>
<dbReference type="FunFam" id="3.40.50.970:FF:000007">
    <property type="entry name" value="Acetolactate synthase"/>
    <property type="match status" value="1"/>
</dbReference>
<dbReference type="InterPro" id="IPR000399">
    <property type="entry name" value="TPP-bd_CS"/>
</dbReference>
<reference evidence="12" key="2">
    <citation type="journal article" date="2023" name="Nat. Commun.">
        <title>Cultivation of marine bacteria of the SAR202 clade.</title>
        <authorList>
            <person name="Lim Y."/>
            <person name="Seo J.H."/>
            <person name="Giovannoni S.J."/>
            <person name="Kang I."/>
            <person name="Cho J.C."/>
        </authorList>
    </citation>
    <scope>NUCLEOTIDE SEQUENCE</scope>
    <source>
        <strain evidence="12">JH1073</strain>
    </source>
</reference>
<feature type="domain" description="Thiamine pyrophosphate enzyme central" evidence="8">
    <location>
        <begin position="192"/>
        <end position="319"/>
    </location>
</feature>
<feature type="domain" description="Thiamine pyrophosphate enzyme TPP-binding" evidence="9">
    <location>
        <begin position="394"/>
        <end position="525"/>
    </location>
</feature>
<dbReference type="InterPro" id="IPR045229">
    <property type="entry name" value="TPP_enz"/>
</dbReference>
<dbReference type="AlphaFoldDB" id="A0AAJ6CSW3"/>
<dbReference type="RefSeq" id="WP_342823664.1">
    <property type="nucleotide sequence ID" value="NZ_CP046146.1"/>
</dbReference>
<dbReference type="GO" id="GO:0009099">
    <property type="term" value="P:L-valine biosynthetic process"/>
    <property type="evidence" value="ECO:0007669"/>
    <property type="project" value="TreeGrafter"/>
</dbReference>
<dbReference type="PROSITE" id="PS00187">
    <property type="entry name" value="TPP_ENZYMES"/>
    <property type="match status" value="1"/>
</dbReference>
<dbReference type="SUPFAM" id="SSF52518">
    <property type="entry name" value="Thiamin diphosphate-binding fold (THDP-binding)"/>
    <property type="match status" value="2"/>
</dbReference>
<comment type="cofactor">
    <cofactor evidence="2">
        <name>thiamine diphosphate</name>
        <dbReference type="ChEBI" id="CHEBI:58937"/>
    </cofactor>
</comment>
<dbReference type="GO" id="GO:0009097">
    <property type="term" value="P:isoleucine biosynthetic process"/>
    <property type="evidence" value="ECO:0007669"/>
    <property type="project" value="TreeGrafter"/>
</dbReference>
<dbReference type="Gene3D" id="3.40.50.1220">
    <property type="entry name" value="TPP-binding domain"/>
    <property type="match status" value="1"/>
</dbReference>
<evidence type="ECO:0000256" key="7">
    <source>
        <dbReference type="SAM" id="MobiDB-lite"/>
    </source>
</evidence>
<organism evidence="12 13">
    <name type="scientific">Candidatus Lucifugimonas marina</name>
    <dbReference type="NCBI Taxonomy" id="3038979"/>
    <lineage>
        <taxon>Bacteria</taxon>
        <taxon>Bacillati</taxon>
        <taxon>Chloroflexota</taxon>
        <taxon>Dehalococcoidia</taxon>
        <taxon>SAR202 cluster</taxon>
        <taxon>Candidatus Lucifugimonadales</taxon>
        <taxon>Candidatus Lucifugimonadaceae</taxon>
        <taxon>Candidatus Lucifugimonas</taxon>
    </lineage>
</organism>
<evidence type="ECO:0000313" key="14">
    <source>
        <dbReference type="Proteomes" id="UP001321249"/>
    </source>
</evidence>
<dbReference type="SUPFAM" id="SSF52467">
    <property type="entry name" value="DHS-like NAD/FAD-binding domain"/>
    <property type="match status" value="1"/>
</dbReference>
<dbReference type="Pfam" id="PF00205">
    <property type="entry name" value="TPP_enzyme_M"/>
    <property type="match status" value="1"/>
</dbReference>
<accession>A0AAJ6CSW3</accession>
<dbReference type="GO" id="GO:0000287">
    <property type="term" value="F:magnesium ion binding"/>
    <property type="evidence" value="ECO:0007669"/>
    <property type="project" value="InterPro"/>
</dbReference>
<evidence type="ECO:0000313" key="13">
    <source>
        <dbReference type="Proteomes" id="UP001219901"/>
    </source>
</evidence>
<proteinExistence type="inferred from homology"/>
<evidence type="ECO:0000256" key="3">
    <source>
        <dbReference type="ARBA" id="ARBA00007812"/>
    </source>
</evidence>
<dbReference type="InterPro" id="IPR012000">
    <property type="entry name" value="Thiamin_PyroP_enz_cen_dom"/>
</dbReference>
<dbReference type="InterPro" id="IPR029035">
    <property type="entry name" value="DHS-like_NAD/FAD-binding_dom"/>
</dbReference>
<dbReference type="Proteomes" id="UP001321249">
    <property type="component" value="Unassembled WGS sequence"/>
</dbReference>
<comment type="cofactor">
    <cofactor evidence="1">
        <name>Mg(2+)</name>
        <dbReference type="ChEBI" id="CHEBI:18420"/>
    </cofactor>
</comment>
<evidence type="ECO:0000259" key="9">
    <source>
        <dbReference type="Pfam" id="PF02775"/>
    </source>
</evidence>
<evidence type="ECO:0000313" key="11">
    <source>
        <dbReference type="EMBL" id="MDG0865551.1"/>
    </source>
</evidence>
<dbReference type="GO" id="GO:0003984">
    <property type="term" value="F:acetolactate synthase activity"/>
    <property type="evidence" value="ECO:0007669"/>
    <property type="project" value="TreeGrafter"/>
</dbReference>
<feature type="region of interest" description="Disordered" evidence="7">
    <location>
        <begin position="170"/>
        <end position="189"/>
    </location>
</feature>
<reference evidence="13" key="3">
    <citation type="submission" date="2023-06" db="EMBL/GenBank/DDBJ databases">
        <title>Pangenomics reveal diversification of enzyme families and niche specialization in globally abundant SAR202 bacteria.</title>
        <authorList>
            <person name="Saw J.H.W."/>
        </authorList>
    </citation>
    <scope>NUCLEOTIDE SEQUENCE [LARGE SCALE GENOMIC DNA]</scope>
    <source>
        <strain evidence="13">JH1073</strain>
    </source>
</reference>
<evidence type="ECO:0000256" key="5">
    <source>
        <dbReference type="ARBA" id="ARBA00023052"/>
    </source>
</evidence>
<dbReference type="Pfam" id="PF02776">
    <property type="entry name" value="TPP_enzyme_N"/>
    <property type="match status" value="1"/>
</dbReference>
<dbReference type="GO" id="GO:0030976">
    <property type="term" value="F:thiamine pyrophosphate binding"/>
    <property type="evidence" value="ECO:0007669"/>
    <property type="project" value="InterPro"/>
</dbReference>
<dbReference type="Pfam" id="PF02775">
    <property type="entry name" value="TPP_enzyme_C"/>
    <property type="match status" value="1"/>
</dbReference>
<keyword evidence="5 6" id="KW-0786">Thiamine pyrophosphate</keyword>
<dbReference type="CDD" id="cd02004">
    <property type="entry name" value="TPP_BZL_OCoD_HPCL"/>
    <property type="match status" value="1"/>
</dbReference>
<keyword evidence="13" id="KW-1185">Reference proteome</keyword>
<dbReference type="Gene3D" id="3.40.50.970">
    <property type="match status" value="2"/>
</dbReference>
<feature type="domain" description="Thiamine pyrophosphate enzyme N-terminal TPP-binding" evidence="10">
    <location>
        <begin position="5"/>
        <end position="118"/>
    </location>
</feature>
<dbReference type="PANTHER" id="PTHR18968">
    <property type="entry name" value="THIAMINE PYROPHOSPHATE ENZYMES"/>
    <property type="match status" value="1"/>
</dbReference>
<evidence type="ECO:0000256" key="1">
    <source>
        <dbReference type="ARBA" id="ARBA00001946"/>
    </source>
</evidence>
<evidence type="ECO:0000256" key="2">
    <source>
        <dbReference type="ARBA" id="ARBA00001964"/>
    </source>
</evidence>